<proteinExistence type="predicted"/>
<keyword evidence="2" id="KW-0812">Transmembrane</keyword>
<keyword evidence="3" id="KW-0732">Signal</keyword>
<reference evidence="5" key="1">
    <citation type="submission" date="2019-06" db="EMBL/GenBank/DDBJ databases">
        <authorList>
            <consortium name="Wellcome Sanger Institute Data Sharing"/>
        </authorList>
    </citation>
    <scope>NUCLEOTIDE SEQUENCE [LARGE SCALE GENOMIC DNA]</scope>
</reference>
<dbReference type="PANTHER" id="PTHR15343">
    <property type="entry name" value="CD7"/>
    <property type="match status" value="1"/>
</dbReference>
<dbReference type="SUPFAM" id="SSF48726">
    <property type="entry name" value="Immunoglobulin"/>
    <property type="match status" value="1"/>
</dbReference>
<feature type="domain" description="Ig-like" evidence="4">
    <location>
        <begin position="30"/>
        <end position="111"/>
    </location>
</feature>
<dbReference type="InterPro" id="IPR007110">
    <property type="entry name" value="Ig-like_dom"/>
</dbReference>
<sequence length="238" mass="27051">MAWIQFLVCLWTLFITQTVCSNSEYFEKEEGDSVVFPCAVNQSEPPPYGFALARRWLQTSTVLYKHKHTNHEVLISDYKNRISVSGDPTSYSVTVTISELRASDTDRYHCQFEVDNPFSDDIRKPGNTEFFLLVRADGPCECTSYSALIYALSSSVAVLFILLLVLVIIHRGKRRRAVKSPPQAPIYEEMSMVQPPSRKLAPCQLAEMESEYRNCSVKKSCPENHYESPRGPPGPRDE</sequence>
<evidence type="ECO:0000256" key="3">
    <source>
        <dbReference type="SAM" id="SignalP"/>
    </source>
</evidence>
<dbReference type="AlphaFoldDB" id="A0A673CZH6"/>
<dbReference type="InterPro" id="IPR003599">
    <property type="entry name" value="Ig_sub"/>
</dbReference>
<dbReference type="PROSITE" id="PS50835">
    <property type="entry name" value="IG_LIKE"/>
    <property type="match status" value="1"/>
</dbReference>
<dbReference type="InterPro" id="IPR013106">
    <property type="entry name" value="Ig_V-set"/>
</dbReference>
<evidence type="ECO:0000256" key="2">
    <source>
        <dbReference type="SAM" id="Phobius"/>
    </source>
</evidence>
<reference evidence="5" key="3">
    <citation type="submission" date="2025-09" db="UniProtKB">
        <authorList>
            <consortium name="Ensembl"/>
        </authorList>
    </citation>
    <scope>IDENTIFICATION</scope>
</reference>
<feature type="chain" id="PRO_5025576947" description="Ig-like domain-containing protein" evidence="3">
    <location>
        <begin position="22"/>
        <end position="238"/>
    </location>
</feature>
<dbReference type="PANTHER" id="PTHR15343:SF1">
    <property type="entry name" value="CD7 ANTIGEN-LIKE"/>
    <property type="match status" value="1"/>
</dbReference>
<dbReference type="InterPro" id="IPR039090">
    <property type="entry name" value="CD7"/>
</dbReference>
<dbReference type="InterPro" id="IPR013783">
    <property type="entry name" value="Ig-like_fold"/>
</dbReference>
<evidence type="ECO:0000313" key="6">
    <source>
        <dbReference type="Proteomes" id="UP000472271"/>
    </source>
</evidence>
<evidence type="ECO:0000256" key="1">
    <source>
        <dbReference type="SAM" id="MobiDB-lite"/>
    </source>
</evidence>
<dbReference type="InterPro" id="IPR036179">
    <property type="entry name" value="Ig-like_dom_sf"/>
</dbReference>
<accession>A0A673CZH6</accession>
<organism evidence="5 6">
    <name type="scientific">Sphaeramia orbicularis</name>
    <name type="common">orbiculate cardinalfish</name>
    <dbReference type="NCBI Taxonomy" id="375764"/>
    <lineage>
        <taxon>Eukaryota</taxon>
        <taxon>Metazoa</taxon>
        <taxon>Chordata</taxon>
        <taxon>Craniata</taxon>
        <taxon>Vertebrata</taxon>
        <taxon>Euteleostomi</taxon>
        <taxon>Actinopterygii</taxon>
        <taxon>Neopterygii</taxon>
        <taxon>Teleostei</taxon>
        <taxon>Neoteleostei</taxon>
        <taxon>Acanthomorphata</taxon>
        <taxon>Gobiaria</taxon>
        <taxon>Kurtiformes</taxon>
        <taxon>Apogonoidei</taxon>
        <taxon>Apogonidae</taxon>
        <taxon>Apogoninae</taxon>
        <taxon>Sphaeramia</taxon>
    </lineage>
</organism>
<feature type="region of interest" description="Disordered" evidence="1">
    <location>
        <begin position="215"/>
        <end position="238"/>
    </location>
</feature>
<dbReference type="SMART" id="SM00409">
    <property type="entry name" value="IG"/>
    <property type="match status" value="1"/>
</dbReference>
<feature type="transmembrane region" description="Helical" evidence="2">
    <location>
        <begin position="147"/>
        <end position="169"/>
    </location>
</feature>
<dbReference type="SMART" id="SM00406">
    <property type="entry name" value="IGv"/>
    <property type="match status" value="1"/>
</dbReference>
<dbReference type="InParanoid" id="A0A673CZH6"/>
<evidence type="ECO:0000259" key="4">
    <source>
        <dbReference type="PROSITE" id="PS50835"/>
    </source>
</evidence>
<feature type="signal peptide" evidence="3">
    <location>
        <begin position="1"/>
        <end position="21"/>
    </location>
</feature>
<keyword evidence="2" id="KW-0472">Membrane</keyword>
<dbReference type="Pfam" id="PF07686">
    <property type="entry name" value="V-set"/>
    <property type="match status" value="1"/>
</dbReference>
<keyword evidence="6" id="KW-1185">Reference proteome</keyword>
<dbReference type="GO" id="GO:0016020">
    <property type="term" value="C:membrane"/>
    <property type="evidence" value="ECO:0007669"/>
    <property type="project" value="InterPro"/>
</dbReference>
<dbReference type="GO" id="GO:0038023">
    <property type="term" value="F:signaling receptor activity"/>
    <property type="evidence" value="ECO:0007669"/>
    <property type="project" value="InterPro"/>
</dbReference>
<keyword evidence="2" id="KW-1133">Transmembrane helix</keyword>
<protein>
    <recommendedName>
        <fullName evidence="4">Ig-like domain-containing protein</fullName>
    </recommendedName>
</protein>
<reference evidence="5" key="2">
    <citation type="submission" date="2025-08" db="UniProtKB">
        <authorList>
            <consortium name="Ensembl"/>
        </authorList>
    </citation>
    <scope>IDENTIFICATION</scope>
</reference>
<dbReference type="Ensembl" id="ENSSORT00005059760.1">
    <property type="protein sequence ID" value="ENSSORP00005058437.1"/>
    <property type="gene ID" value="ENSSORG00005025789.1"/>
</dbReference>
<dbReference type="Proteomes" id="UP000472271">
    <property type="component" value="Chromosome 1"/>
</dbReference>
<gene>
    <name evidence="5" type="primary">LOC115421630</name>
</gene>
<dbReference type="GO" id="GO:0002250">
    <property type="term" value="P:adaptive immune response"/>
    <property type="evidence" value="ECO:0007669"/>
    <property type="project" value="InterPro"/>
</dbReference>
<dbReference type="Gene3D" id="2.60.40.10">
    <property type="entry name" value="Immunoglobulins"/>
    <property type="match status" value="1"/>
</dbReference>
<name>A0A673CZH6_9TELE</name>
<evidence type="ECO:0000313" key="5">
    <source>
        <dbReference type="Ensembl" id="ENSSORP00005058437.1"/>
    </source>
</evidence>
<dbReference type="FunCoup" id="A0A673CZH6">
    <property type="interactions" value="46"/>
</dbReference>